<keyword evidence="16" id="KW-1185">Reference proteome</keyword>
<gene>
    <name evidence="15" type="primary">PIPOX</name>
</gene>
<keyword evidence="5" id="KW-0274">FAD</keyword>
<dbReference type="InterPro" id="IPR036188">
    <property type="entry name" value="FAD/NAD-bd_sf"/>
</dbReference>
<evidence type="ECO:0000256" key="9">
    <source>
        <dbReference type="ARBA" id="ARBA00055924"/>
    </source>
</evidence>
<evidence type="ECO:0000256" key="11">
    <source>
        <dbReference type="ARBA" id="ARBA00070200"/>
    </source>
</evidence>
<evidence type="ECO:0000256" key="7">
    <source>
        <dbReference type="ARBA" id="ARBA00051859"/>
    </source>
</evidence>
<dbReference type="EC" id="1.5.3.7" evidence="10"/>
<evidence type="ECO:0000256" key="1">
    <source>
        <dbReference type="ARBA" id="ARBA00001974"/>
    </source>
</evidence>
<comment type="catalytic activity">
    <reaction evidence="7">
        <text>L-pipecolate + O2 = L-1-piperideine-6-carboxylate + H2O2 + H(+)</text>
        <dbReference type="Rhea" id="RHEA:11992"/>
        <dbReference type="ChEBI" id="CHEBI:15378"/>
        <dbReference type="ChEBI" id="CHEBI:15379"/>
        <dbReference type="ChEBI" id="CHEBI:16240"/>
        <dbReference type="ChEBI" id="CHEBI:58769"/>
        <dbReference type="ChEBI" id="CHEBI:61185"/>
        <dbReference type="EC" id="1.5.3.7"/>
    </reaction>
</comment>
<dbReference type="GO" id="GO:0050031">
    <property type="term" value="F:L-pipecolate oxidase activity"/>
    <property type="evidence" value="ECO:0007669"/>
    <property type="project" value="UniProtKB-EC"/>
</dbReference>
<evidence type="ECO:0000259" key="14">
    <source>
        <dbReference type="Pfam" id="PF01266"/>
    </source>
</evidence>
<keyword evidence="6" id="KW-0560">Oxidoreductase</keyword>
<feature type="domain" description="FAD dependent oxidoreductase" evidence="14">
    <location>
        <begin position="262"/>
        <end position="310"/>
    </location>
</feature>
<comment type="cofactor">
    <cofactor evidence="1">
        <name>FAD</name>
        <dbReference type="ChEBI" id="CHEBI:57692"/>
    </cofactor>
</comment>
<reference evidence="15" key="1">
    <citation type="submission" date="2021-04" db="EMBL/GenBank/DDBJ databases">
        <authorList>
            <consortium name="Wellcome Sanger Institute Data Sharing"/>
        </authorList>
    </citation>
    <scope>NUCLEOTIDE SEQUENCE [LARGE SCALE GENOMIC DNA]</scope>
</reference>
<dbReference type="GeneTree" id="ENSGT00390000011000"/>
<reference evidence="15" key="2">
    <citation type="submission" date="2025-08" db="UniProtKB">
        <authorList>
            <consortium name="Ensembl"/>
        </authorList>
    </citation>
    <scope>IDENTIFICATION</scope>
</reference>
<dbReference type="Pfam" id="PF01266">
    <property type="entry name" value="DAO"/>
    <property type="match status" value="2"/>
</dbReference>
<dbReference type="PANTHER" id="PTHR10961:SF46">
    <property type="entry name" value="PEROXISOMAL SARCOSINE OXIDASE"/>
    <property type="match status" value="1"/>
</dbReference>
<dbReference type="STRING" id="64144.ENSATEP00000007066"/>
<evidence type="ECO:0000256" key="10">
    <source>
        <dbReference type="ARBA" id="ARBA00066548"/>
    </source>
</evidence>
<name>A0A3Q1ITA4_ANATE</name>
<sequence length="336" mass="37726">MTTTREYDCIVIGAGVQGSFTAYQLTKNNKKTLLLEQFALPHTRGSSHGQTRIIRKAYKQDFYTHMMEESYELWAQLERETGIQLYRQTGLLLMGPKNSQNYQDLKNSLQRNKVPMVLLTRDNFSQHIPNMKLIEGHEALVDITAGVLYADRALRSVQFQKLGGVIRDKEMVTNISPGPVVTVSTNAGVYRAKSVVITAGPWANKLLTNTGLQLPLQVVKINVCYWKEKVPGLYSMQQRFPCFILTEGEESSEDIYGLPSNEYPGLVKLTPDRHFVLDCHPTYSNIVIGAGFSGHGFKFGPVIGKLLSELTVGQVPTYDLSPFRITRFNTKTKSAL</sequence>
<dbReference type="Ensembl" id="ENSATET00000007188.3">
    <property type="protein sequence ID" value="ENSATEP00000007066.2"/>
    <property type="gene ID" value="ENSATEG00000004991.3"/>
</dbReference>
<keyword evidence="4" id="KW-0285">Flavoprotein</keyword>
<organism evidence="15 16">
    <name type="scientific">Anabas testudineus</name>
    <name type="common">Climbing perch</name>
    <name type="synonym">Anthias testudineus</name>
    <dbReference type="NCBI Taxonomy" id="64144"/>
    <lineage>
        <taxon>Eukaryota</taxon>
        <taxon>Metazoa</taxon>
        <taxon>Chordata</taxon>
        <taxon>Craniata</taxon>
        <taxon>Vertebrata</taxon>
        <taxon>Euteleostomi</taxon>
        <taxon>Actinopterygii</taxon>
        <taxon>Neopterygii</taxon>
        <taxon>Teleostei</taxon>
        <taxon>Neoteleostei</taxon>
        <taxon>Acanthomorphata</taxon>
        <taxon>Anabantaria</taxon>
        <taxon>Anabantiformes</taxon>
        <taxon>Anabantoidei</taxon>
        <taxon>Anabantidae</taxon>
        <taxon>Anabas</taxon>
    </lineage>
</organism>
<dbReference type="EC" id="1.5.3.1" evidence="3"/>
<dbReference type="PANTHER" id="PTHR10961">
    <property type="entry name" value="PEROXISOMAL SARCOSINE OXIDASE"/>
    <property type="match status" value="1"/>
</dbReference>
<evidence type="ECO:0000256" key="8">
    <source>
        <dbReference type="ARBA" id="ARBA00052742"/>
    </source>
</evidence>
<evidence type="ECO:0000256" key="5">
    <source>
        <dbReference type="ARBA" id="ARBA00022827"/>
    </source>
</evidence>
<comment type="similarity">
    <text evidence="2">Belongs to the MSOX/MTOX family.</text>
</comment>
<evidence type="ECO:0000313" key="16">
    <source>
        <dbReference type="Proteomes" id="UP000265040"/>
    </source>
</evidence>
<dbReference type="GO" id="GO:0005777">
    <property type="term" value="C:peroxisome"/>
    <property type="evidence" value="ECO:0007669"/>
    <property type="project" value="TreeGrafter"/>
</dbReference>
<dbReference type="InParanoid" id="A0A3Q1ITA4"/>
<dbReference type="SUPFAM" id="SSF51905">
    <property type="entry name" value="FAD/NAD(P)-binding domain"/>
    <property type="match status" value="1"/>
</dbReference>
<dbReference type="OMA" id="FPSMWFQ"/>
<evidence type="ECO:0000256" key="3">
    <source>
        <dbReference type="ARBA" id="ARBA00012769"/>
    </source>
</evidence>
<dbReference type="GO" id="GO:0033514">
    <property type="term" value="P:L-lysine catabolic process to acetyl-CoA via L-pipecolate"/>
    <property type="evidence" value="ECO:0007669"/>
    <property type="project" value="TreeGrafter"/>
</dbReference>
<reference evidence="15" key="3">
    <citation type="submission" date="2025-09" db="UniProtKB">
        <authorList>
            <consortium name="Ensembl"/>
        </authorList>
    </citation>
    <scope>IDENTIFICATION</scope>
</reference>
<comment type="function">
    <text evidence="9">Metabolizes sarcosine, L-pipecolic acid and L-proline.</text>
</comment>
<proteinExistence type="inferred from homology"/>
<dbReference type="InterPro" id="IPR006076">
    <property type="entry name" value="FAD-dep_OxRdtase"/>
</dbReference>
<dbReference type="InterPro" id="IPR045170">
    <property type="entry name" value="MTOX"/>
</dbReference>
<evidence type="ECO:0000313" key="15">
    <source>
        <dbReference type="Ensembl" id="ENSATEP00000007066.2"/>
    </source>
</evidence>
<evidence type="ECO:0000256" key="13">
    <source>
        <dbReference type="ARBA" id="ARBA00082118"/>
    </source>
</evidence>
<evidence type="ECO:0000256" key="6">
    <source>
        <dbReference type="ARBA" id="ARBA00023002"/>
    </source>
</evidence>
<dbReference type="Proteomes" id="UP000265040">
    <property type="component" value="Chromosome 13"/>
</dbReference>
<comment type="catalytic activity">
    <reaction evidence="8">
        <text>sarcosine + O2 + H2O = formaldehyde + glycine + H2O2</text>
        <dbReference type="Rhea" id="RHEA:13313"/>
        <dbReference type="ChEBI" id="CHEBI:15377"/>
        <dbReference type="ChEBI" id="CHEBI:15379"/>
        <dbReference type="ChEBI" id="CHEBI:16240"/>
        <dbReference type="ChEBI" id="CHEBI:16842"/>
        <dbReference type="ChEBI" id="CHEBI:57305"/>
        <dbReference type="ChEBI" id="CHEBI:57433"/>
        <dbReference type="EC" id="1.5.3.1"/>
    </reaction>
</comment>
<dbReference type="GO" id="GO:0050660">
    <property type="term" value="F:flavin adenine dinucleotide binding"/>
    <property type="evidence" value="ECO:0007669"/>
    <property type="project" value="InterPro"/>
</dbReference>
<protein>
    <recommendedName>
        <fullName evidence="11">Peroxisomal sarcosine oxidase</fullName>
        <ecNumber evidence="3">1.5.3.1</ecNumber>
        <ecNumber evidence="10">1.5.3.7</ecNumber>
    </recommendedName>
    <alternativeName>
        <fullName evidence="12">L-pipecolate oxidase</fullName>
    </alternativeName>
    <alternativeName>
        <fullName evidence="13">L-pipecolic acid oxidase</fullName>
    </alternativeName>
</protein>
<feature type="domain" description="FAD dependent oxidoreductase" evidence="14">
    <location>
        <begin position="8"/>
        <end position="243"/>
    </location>
</feature>
<accession>A0A3Q1ITA4</accession>
<dbReference type="GO" id="GO:0008115">
    <property type="term" value="F:sarcosine oxidase activity"/>
    <property type="evidence" value="ECO:0007669"/>
    <property type="project" value="UniProtKB-EC"/>
</dbReference>
<dbReference type="SUPFAM" id="SSF54373">
    <property type="entry name" value="FAD-linked reductases, C-terminal domain"/>
    <property type="match status" value="1"/>
</dbReference>
<evidence type="ECO:0000256" key="2">
    <source>
        <dbReference type="ARBA" id="ARBA00010989"/>
    </source>
</evidence>
<evidence type="ECO:0000256" key="4">
    <source>
        <dbReference type="ARBA" id="ARBA00022630"/>
    </source>
</evidence>
<dbReference type="AlphaFoldDB" id="A0A3Q1ITA4"/>
<dbReference type="FunFam" id="3.50.50.60:FF:000189">
    <property type="entry name" value="Monomeric sarcosine oxidase"/>
    <property type="match status" value="1"/>
</dbReference>
<evidence type="ECO:0000256" key="12">
    <source>
        <dbReference type="ARBA" id="ARBA00082030"/>
    </source>
</evidence>
<dbReference type="Gene3D" id="3.50.50.60">
    <property type="entry name" value="FAD/NAD(P)-binding domain"/>
    <property type="match status" value="3"/>
</dbReference>